<dbReference type="Proteomes" id="UP000033109">
    <property type="component" value="Chromosome"/>
</dbReference>
<gene>
    <name evidence="1" type="ORF">PKOR_14270</name>
</gene>
<organism evidence="1 2">
    <name type="scientific">Pontibacter korlensis</name>
    <dbReference type="NCBI Taxonomy" id="400092"/>
    <lineage>
        <taxon>Bacteria</taxon>
        <taxon>Pseudomonadati</taxon>
        <taxon>Bacteroidota</taxon>
        <taxon>Cytophagia</taxon>
        <taxon>Cytophagales</taxon>
        <taxon>Hymenobacteraceae</taxon>
        <taxon>Pontibacter</taxon>
    </lineage>
</organism>
<dbReference type="KEGG" id="pko:PKOR_14270"/>
<dbReference type="AlphaFoldDB" id="A0A0E3UX98"/>
<name>A0A0E3UX98_9BACT</name>
<sequence length="85" mass="9636">MPSDYVQDIIKDYGGGQAGKNKLISILSNHCINEAAVDHLLNNNYFNFISERKKAITEQLKTNCHVRNILEPTVEEMEEALSEID</sequence>
<proteinExistence type="predicted"/>
<dbReference type="HOGENOM" id="CLU_2509900_0_0_10"/>
<evidence type="ECO:0000313" key="2">
    <source>
        <dbReference type="Proteomes" id="UP000033109"/>
    </source>
</evidence>
<dbReference type="PATRIC" id="fig|400092.3.peg.3111"/>
<dbReference type="STRING" id="400092.PKOR_14270"/>
<dbReference type="EMBL" id="CP009621">
    <property type="protein sequence ID" value="AKD04047.1"/>
    <property type="molecule type" value="Genomic_DNA"/>
</dbReference>
<evidence type="ECO:0000313" key="1">
    <source>
        <dbReference type="EMBL" id="AKD04047.1"/>
    </source>
</evidence>
<accession>A0A0E3UX98</accession>
<protein>
    <submittedName>
        <fullName evidence="1">Uncharacterized protein</fullName>
    </submittedName>
</protein>
<keyword evidence="2" id="KW-1185">Reference proteome</keyword>
<reference evidence="1 2" key="1">
    <citation type="journal article" date="2015" name="Sci. Rep.">
        <title>Unraveling adaptation of Pontibacter korlensis to radiation and infertility in desert through complete genome and comparative transcriptomic analysis.</title>
        <authorList>
            <person name="Dai J."/>
            <person name="Dai W."/>
            <person name="Qiu C."/>
            <person name="Yang Z."/>
            <person name="Zhang Y."/>
            <person name="Zhou M."/>
            <person name="Zhang L."/>
            <person name="Fang C."/>
            <person name="Gao Q."/>
            <person name="Yang Q."/>
            <person name="Li X."/>
            <person name="Wang Z."/>
            <person name="Wang Z."/>
            <person name="Jia Z."/>
            <person name="Chen X."/>
        </authorList>
    </citation>
    <scope>NUCLEOTIDE SEQUENCE [LARGE SCALE GENOMIC DNA]</scope>
    <source>
        <strain evidence="1 2">X14-1T</strain>
    </source>
</reference>